<evidence type="ECO:0000313" key="6">
    <source>
        <dbReference type="EMBL" id="MBC3881058.1"/>
    </source>
</evidence>
<dbReference type="NCBIfam" id="TIGR00401">
    <property type="entry name" value="msrA"/>
    <property type="match status" value="1"/>
</dbReference>
<dbReference type="InterPro" id="IPR002569">
    <property type="entry name" value="Met_Sox_Rdtase_MsrA_dom"/>
</dbReference>
<reference evidence="6" key="1">
    <citation type="submission" date="2020-08" db="EMBL/GenBank/DDBJ databases">
        <title>Novel species isolated from subtropical streams in China.</title>
        <authorList>
            <person name="Lu H."/>
        </authorList>
    </citation>
    <scope>NUCLEOTIDE SEQUENCE</scope>
    <source>
        <strain evidence="6">LX22W</strain>
    </source>
</reference>
<feature type="domain" description="Peptide methionine sulphoxide reductase MsrA" evidence="5">
    <location>
        <begin position="8"/>
        <end position="157"/>
    </location>
</feature>
<dbReference type="SUPFAM" id="SSF55068">
    <property type="entry name" value="Peptide methionine sulfoxide reductase"/>
    <property type="match status" value="1"/>
</dbReference>
<evidence type="ECO:0000256" key="2">
    <source>
        <dbReference type="ARBA" id="ARBA00047806"/>
    </source>
</evidence>
<dbReference type="InterPro" id="IPR036509">
    <property type="entry name" value="Met_Sox_Rdtase_MsrA_sf"/>
</dbReference>
<comment type="catalytic activity">
    <reaction evidence="2 4">
        <text>L-methionyl-[protein] + [thioredoxin]-disulfide + H2O = L-methionyl-(S)-S-oxide-[protein] + [thioredoxin]-dithiol</text>
        <dbReference type="Rhea" id="RHEA:14217"/>
        <dbReference type="Rhea" id="RHEA-COMP:10698"/>
        <dbReference type="Rhea" id="RHEA-COMP:10700"/>
        <dbReference type="Rhea" id="RHEA-COMP:12313"/>
        <dbReference type="Rhea" id="RHEA-COMP:12315"/>
        <dbReference type="ChEBI" id="CHEBI:15377"/>
        <dbReference type="ChEBI" id="CHEBI:16044"/>
        <dbReference type="ChEBI" id="CHEBI:29950"/>
        <dbReference type="ChEBI" id="CHEBI:44120"/>
        <dbReference type="ChEBI" id="CHEBI:50058"/>
        <dbReference type="EC" id="1.8.4.11"/>
    </reaction>
</comment>
<keyword evidence="7" id="KW-1185">Reference proteome</keyword>
<comment type="caution">
    <text evidence="6">The sequence shown here is derived from an EMBL/GenBank/DDBJ whole genome shotgun (WGS) entry which is preliminary data.</text>
</comment>
<evidence type="ECO:0000313" key="7">
    <source>
        <dbReference type="Proteomes" id="UP000627446"/>
    </source>
</evidence>
<dbReference type="Pfam" id="PF01625">
    <property type="entry name" value="PMSR"/>
    <property type="match status" value="1"/>
</dbReference>
<evidence type="ECO:0000256" key="1">
    <source>
        <dbReference type="ARBA" id="ARBA00023002"/>
    </source>
</evidence>
<dbReference type="Proteomes" id="UP000627446">
    <property type="component" value="Unassembled WGS sequence"/>
</dbReference>
<dbReference type="PANTHER" id="PTHR43774:SF1">
    <property type="entry name" value="PEPTIDE METHIONINE SULFOXIDE REDUCTASE MSRA 2"/>
    <property type="match status" value="1"/>
</dbReference>
<dbReference type="EMBL" id="JACOFZ010000001">
    <property type="protein sequence ID" value="MBC3881058.1"/>
    <property type="molecule type" value="Genomic_DNA"/>
</dbReference>
<organism evidence="6 7">
    <name type="scientific">Undibacterium nitidum</name>
    <dbReference type="NCBI Taxonomy" id="2762298"/>
    <lineage>
        <taxon>Bacteria</taxon>
        <taxon>Pseudomonadati</taxon>
        <taxon>Pseudomonadota</taxon>
        <taxon>Betaproteobacteria</taxon>
        <taxon>Burkholderiales</taxon>
        <taxon>Oxalobacteraceae</taxon>
        <taxon>Undibacterium</taxon>
    </lineage>
</organism>
<proteinExistence type="inferred from homology"/>
<gene>
    <name evidence="4 6" type="primary">msrA</name>
    <name evidence="6" type="ORF">H8K36_06710</name>
</gene>
<comment type="similarity">
    <text evidence="4">Belongs to the MsrA Met sulfoxide reductase family.</text>
</comment>
<evidence type="ECO:0000256" key="4">
    <source>
        <dbReference type="HAMAP-Rule" id="MF_01401"/>
    </source>
</evidence>
<accession>A0A923KNU1</accession>
<sequence>MQMAIEIATFGAGRFWDVEAVFQHIRGVKSVRPGYAGGHATELSYEDVCSGDTGHAEVVQVQFDNAVVSYVSLLEVFFKIHDPCALTCGEYGHASPHRSLVLYHTTEQKRFAQESIKRISRFCSTPLTTEVLAYQRFYAAEQAHRNFYKNNKKDPYCVEFILPKILLSRELFARKKMAA</sequence>
<dbReference type="AlphaFoldDB" id="A0A923KNU1"/>
<comment type="catalytic activity">
    <reaction evidence="3 4">
        <text>[thioredoxin]-disulfide + L-methionine + H2O = L-methionine (S)-S-oxide + [thioredoxin]-dithiol</text>
        <dbReference type="Rhea" id="RHEA:19993"/>
        <dbReference type="Rhea" id="RHEA-COMP:10698"/>
        <dbReference type="Rhea" id="RHEA-COMP:10700"/>
        <dbReference type="ChEBI" id="CHEBI:15377"/>
        <dbReference type="ChEBI" id="CHEBI:29950"/>
        <dbReference type="ChEBI" id="CHEBI:50058"/>
        <dbReference type="ChEBI" id="CHEBI:57844"/>
        <dbReference type="ChEBI" id="CHEBI:58772"/>
        <dbReference type="EC" id="1.8.4.11"/>
    </reaction>
</comment>
<dbReference type="EC" id="1.8.4.11" evidence="4"/>
<dbReference type="GO" id="GO:0008113">
    <property type="term" value="F:peptide-methionine (S)-S-oxide reductase activity"/>
    <property type="evidence" value="ECO:0007669"/>
    <property type="project" value="UniProtKB-UniRule"/>
</dbReference>
<keyword evidence="1 4" id="KW-0560">Oxidoreductase</keyword>
<dbReference type="Gene3D" id="3.30.1060.10">
    <property type="entry name" value="Peptide methionine sulphoxide reductase MsrA"/>
    <property type="match status" value="1"/>
</dbReference>
<evidence type="ECO:0000259" key="5">
    <source>
        <dbReference type="Pfam" id="PF01625"/>
    </source>
</evidence>
<evidence type="ECO:0000256" key="3">
    <source>
        <dbReference type="ARBA" id="ARBA00048782"/>
    </source>
</evidence>
<dbReference type="HAMAP" id="MF_01401">
    <property type="entry name" value="MsrA"/>
    <property type="match status" value="1"/>
</dbReference>
<name>A0A923KNU1_9BURK</name>
<dbReference type="PANTHER" id="PTHR43774">
    <property type="entry name" value="PEPTIDE METHIONINE SULFOXIDE REDUCTASE"/>
    <property type="match status" value="1"/>
</dbReference>
<comment type="function">
    <text evidence="4">Has an important function as a repair enzyme for proteins that have been inactivated by oxidation. Catalyzes the reversible oxidation-reduction of methionine sulfoxide in proteins to methionine.</text>
</comment>
<comment type="caution">
    <text evidence="4">Lacks conserved residue(s) required for the propagation of feature annotation.</text>
</comment>
<protein>
    <recommendedName>
        <fullName evidence="4">Peptide methionine sulfoxide reductase MsrA</fullName>
        <shortName evidence="4">Protein-methionine-S-oxide reductase</shortName>
        <ecNumber evidence="4">1.8.4.11</ecNumber>
    </recommendedName>
    <alternativeName>
        <fullName evidence="4">Peptide-methionine (S)-S-oxide reductase</fullName>
        <shortName evidence="4">Peptide Met(O) reductase</shortName>
    </alternativeName>
</protein>